<keyword evidence="2" id="KW-0408">Iron</keyword>
<sequence>MGENDVPVEIRVSKDRRTLTLRWEEGPPEAFPAEMLRVLSPSAEVQGHSPEQRVTVGGKSAVEISDILPVGHYAIRILFDDGHDTGLFSWRYLAALAREREARWAEYLAELEAKGLSR</sequence>
<keyword evidence="5" id="KW-1185">Reference proteome</keyword>
<proteinExistence type="predicted"/>
<protein>
    <submittedName>
        <fullName evidence="4">Gamma-butyrobetaine hydroxylase-like domain-containing protein</fullName>
    </submittedName>
</protein>
<gene>
    <name evidence="4" type="ORF">ACFSKQ_07360</name>
</gene>
<comment type="caution">
    <text evidence="4">The sequence shown here is derived from an EMBL/GenBank/DDBJ whole genome shotgun (WGS) entry which is preliminary data.</text>
</comment>
<dbReference type="Proteomes" id="UP001597371">
    <property type="component" value="Unassembled WGS sequence"/>
</dbReference>
<evidence type="ECO:0000256" key="2">
    <source>
        <dbReference type="ARBA" id="ARBA00023004"/>
    </source>
</evidence>
<dbReference type="Gene3D" id="3.30.2020.30">
    <property type="match status" value="1"/>
</dbReference>
<dbReference type="RefSeq" id="WP_209736904.1">
    <property type="nucleotide sequence ID" value="NZ_CP072611.1"/>
</dbReference>
<reference evidence="5" key="1">
    <citation type="journal article" date="2019" name="Int. J. Syst. Evol. Microbiol.">
        <title>The Global Catalogue of Microorganisms (GCM) 10K type strain sequencing project: providing services to taxonomists for standard genome sequencing and annotation.</title>
        <authorList>
            <consortium name="The Broad Institute Genomics Platform"/>
            <consortium name="The Broad Institute Genome Sequencing Center for Infectious Disease"/>
            <person name="Wu L."/>
            <person name="Ma J."/>
        </authorList>
    </citation>
    <scope>NUCLEOTIDE SEQUENCE [LARGE SCALE GENOMIC DNA]</scope>
    <source>
        <strain evidence="5">ZS-35-S2</strain>
    </source>
</reference>
<dbReference type="InterPro" id="IPR010376">
    <property type="entry name" value="GBBH-like_N"/>
</dbReference>
<dbReference type="PANTHER" id="PTHR35303:SF5">
    <property type="entry name" value="OS02G0197800 PROTEIN"/>
    <property type="match status" value="1"/>
</dbReference>
<dbReference type="InterPro" id="IPR038492">
    <property type="entry name" value="GBBH-like_N_sf"/>
</dbReference>
<keyword evidence="1" id="KW-0479">Metal-binding</keyword>
<evidence type="ECO:0000313" key="4">
    <source>
        <dbReference type="EMBL" id="MFD2237283.1"/>
    </source>
</evidence>
<name>A0ABW5CND4_9HYPH</name>
<dbReference type="PANTHER" id="PTHR35303">
    <property type="entry name" value="OS02G0197800 PROTEIN"/>
    <property type="match status" value="1"/>
</dbReference>
<dbReference type="Pfam" id="PF06155">
    <property type="entry name" value="GBBH-like_N"/>
    <property type="match status" value="1"/>
</dbReference>
<feature type="domain" description="Gamma-butyrobetaine hydroxylase-like N-terminal" evidence="3">
    <location>
        <begin position="10"/>
        <end position="93"/>
    </location>
</feature>
<organism evidence="4 5">
    <name type="scientific">Aureimonas populi</name>
    <dbReference type="NCBI Taxonomy" id="1701758"/>
    <lineage>
        <taxon>Bacteria</taxon>
        <taxon>Pseudomonadati</taxon>
        <taxon>Pseudomonadota</taxon>
        <taxon>Alphaproteobacteria</taxon>
        <taxon>Hyphomicrobiales</taxon>
        <taxon>Aurantimonadaceae</taxon>
        <taxon>Aureimonas</taxon>
    </lineage>
</organism>
<evidence type="ECO:0000256" key="1">
    <source>
        <dbReference type="ARBA" id="ARBA00022723"/>
    </source>
</evidence>
<accession>A0ABW5CND4</accession>
<dbReference type="EMBL" id="JBHUIJ010000008">
    <property type="protein sequence ID" value="MFD2237283.1"/>
    <property type="molecule type" value="Genomic_DNA"/>
</dbReference>
<evidence type="ECO:0000259" key="3">
    <source>
        <dbReference type="Pfam" id="PF06155"/>
    </source>
</evidence>
<evidence type="ECO:0000313" key="5">
    <source>
        <dbReference type="Proteomes" id="UP001597371"/>
    </source>
</evidence>